<protein>
    <submittedName>
        <fullName evidence="2">Uncharacterized protein</fullName>
    </submittedName>
</protein>
<evidence type="ECO:0000256" key="1">
    <source>
        <dbReference type="SAM" id="Phobius"/>
    </source>
</evidence>
<gene>
    <name evidence="2" type="ORF">CYLTODRAFT_355018</name>
</gene>
<dbReference type="Proteomes" id="UP000054007">
    <property type="component" value="Unassembled WGS sequence"/>
</dbReference>
<dbReference type="AlphaFoldDB" id="A0A0D7B7G6"/>
<feature type="transmembrane region" description="Helical" evidence="1">
    <location>
        <begin position="7"/>
        <end position="26"/>
    </location>
</feature>
<proteinExistence type="predicted"/>
<keyword evidence="1" id="KW-1133">Transmembrane helix</keyword>
<keyword evidence="3" id="KW-1185">Reference proteome</keyword>
<feature type="transmembrane region" description="Helical" evidence="1">
    <location>
        <begin position="70"/>
        <end position="91"/>
    </location>
</feature>
<organism evidence="2 3">
    <name type="scientific">Cylindrobasidium torrendii FP15055 ss-10</name>
    <dbReference type="NCBI Taxonomy" id="1314674"/>
    <lineage>
        <taxon>Eukaryota</taxon>
        <taxon>Fungi</taxon>
        <taxon>Dikarya</taxon>
        <taxon>Basidiomycota</taxon>
        <taxon>Agaricomycotina</taxon>
        <taxon>Agaricomycetes</taxon>
        <taxon>Agaricomycetidae</taxon>
        <taxon>Agaricales</taxon>
        <taxon>Marasmiineae</taxon>
        <taxon>Physalacriaceae</taxon>
        <taxon>Cylindrobasidium</taxon>
    </lineage>
</organism>
<feature type="non-terminal residue" evidence="2">
    <location>
        <position position="1"/>
    </location>
</feature>
<keyword evidence="1" id="KW-0472">Membrane</keyword>
<evidence type="ECO:0000313" key="2">
    <source>
        <dbReference type="EMBL" id="KIY66422.1"/>
    </source>
</evidence>
<feature type="transmembrane region" description="Helical" evidence="1">
    <location>
        <begin position="38"/>
        <end position="58"/>
    </location>
</feature>
<reference evidence="2 3" key="1">
    <citation type="journal article" date="2015" name="Fungal Genet. Biol.">
        <title>Evolution of novel wood decay mechanisms in Agaricales revealed by the genome sequences of Fistulina hepatica and Cylindrobasidium torrendii.</title>
        <authorList>
            <person name="Floudas D."/>
            <person name="Held B.W."/>
            <person name="Riley R."/>
            <person name="Nagy L.G."/>
            <person name="Koehler G."/>
            <person name="Ransdell A.S."/>
            <person name="Younus H."/>
            <person name="Chow J."/>
            <person name="Chiniquy J."/>
            <person name="Lipzen A."/>
            <person name="Tritt A."/>
            <person name="Sun H."/>
            <person name="Haridas S."/>
            <person name="LaButti K."/>
            <person name="Ohm R.A."/>
            <person name="Kues U."/>
            <person name="Blanchette R.A."/>
            <person name="Grigoriev I.V."/>
            <person name="Minto R.E."/>
            <person name="Hibbett D.S."/>
        </authorList>
    </citation>
    <scope>NUCLEOTIDE SEQUENCE [LARGE SCALE GENOMIC DNA]</scope>
    <source>
        <strain evidence="2 3">FP15055 ss-10</strain>
    </source>
</reference>
<accession>A0A0D7B7G6</accession>
<dbReference type="OrthoDB" id="193478at2759"/>
<keyword evidence="1" id="KW-0812">Transmembrane</keyword>
<evidence type="ECO:0000313" key="3">
    <source>
        <dbReference type="Proteomes" id="UP000054007"/>
    </source>
</evidence>
<dbReference type="EMBL" id="KN880555">
    <property type="protein sequence ID" value="KIY66422.1"/>
    <property type="molecule type" value="Genomic_DNA"/>
</dbReference>
<name>A0A0D7B7G6_9AGAR</name>
<sequence>IFHLPGYLCLLLLIIANITGGIVGFKSFGGEINVQSCYYSLAVGGTLCFFVGYGYARVNTREHRRWMIRGVNLFATVITAALIGLAARPIVTHIGTYFSIWRCDEVMAILTNRDELANRFPACVANGVDVSKQVVAVFANIHEGELGTASAFRVERGMSLWFAILIQVLAGEAYLLATEDENYYKVNYALEPRDKMGELELPGVGYDRHS</sequence>